<organism evidence="2 3">
    <name type="scientific">Pseudomonas gingeri</name>
    <dbReference type="NCBI Taxonomy" id="117681"/>
    <lineage>
        <taxon>Bacteria</taxon>
        <taxon>Pseudomonadati</taxon>
        <taxon>Pseudomonadota</taxon>
        <taxon>Gammaproteobacteria</taxon>
        <taxon>Pseudomonadales</taxon>
        <taxon>Pseudomonadaceae</taxon>
        <taxon>Pseudomonas</taxon>
    </lineage>
</organism>
<dbReference type="Gene3D" id="2.40.128.130">
    <property type="entry name" value="Autotransporter beta-domain"/>
    <property type="match status" value="1"/>
</dbReference>
<comment type="caution">
    <text evidence="2">The sequence shown here is derived from an EMBL/GenBank/DDBJ whole genome shotgun (WGS) entry which is preliminary data.</text>
</comment>
<gene>
    <name evidence="2" type="ORF">HX830_29075</name>
</gene>
<protein>
    <submittedName>
        <fullName evidence="2">Autotransporter domain-containing protein</fullName>
    </submittedName>
</protein>
<dbReference type="AlphaFoldDB" id="A0A7Y7WWC1"/>
<evidence type="ECO:0000313" key="2">
    <source>
        <dbReference type="EMBL" id="NWB88925.1"/>
    </source>
</evidence>
<dbReference type="GO" id="GO:0019867">
    <property type="term" value="C:outer membrane"/>
    <property type="evidence" value="ECO:0007669"/>
    <property type="project" value="InterPro"/>
</dbReference>
<dbReference type="EMBL" id="JACAQA010000036">
    <property type="protein sequence ID" value="NWB88925.1"/>
    <property type="molecule type" value="Genomic_DNA"/>
</dbReference>
<dbReference type="Pfam" id="PF03797">
    <property type="entry name" value="Autotransporter"/>
    <property type="match status" value="1"/>
</dbReference>
<accession>A0A7Y7WWC1</accession>
<dbReference type="InterPro" id="IPR036709">
    <property type="entry name" value="Autotransporte_beta_dom_sf"/>
</dbReference>
<feature type="domain" description="Autotransporter" evidence="1">
    <location>
        <begin position="550"/>
        <end position="827"/>
    </location>
</feature>
<reference evidence="2 3" key="1">
    <citation type="submission" date="2020-04" db="EMBL/GenBank/DDBJ databases">
        <title>Molecular characterization of pseudomonads from Agaricus bisporus reveal novel blotch 2 pathogens in Western Europe.</title>
        <authorList>
            <person name="Taparia T."/>
            <person name="Krijger M."/>
            <person name="Haynes E."/>
            <person name="Elpinstone J.G."/>
            <person name="Noble R."/>
            <person name="Van Der Wolf J."/>
        </authorList>
    </citation>
    <scope>NUCLEOTIDE SEQUENCE [LARGE SCALE GENOMIC DNA]</scope>
    <source>
        <strain evidence="2 3">G9001</strain>
    </source>
</reference>
<name>A0A7Y7WWC1_9PSED</name>
<proteinExistence type="predicted"/>
<dbReference type="RefSeq" id="WP_103498467.1">
    <property type="nucleotide sequence ID" value="NZ_JACAQA010000036.1"/>
</dbReference>
<evidence type="ECO:0000259" key="1">
    <source>
        <dbReference type="PROSITE" id="PS51208"/>
    </source>
</evidence>
<evidence type="ECO:0000313" key="3">
    <source>
        <dbReference type="Proteomes" id="UP000522864"/>
    </source>
</evidence>
<dbReference type="PROSITE" id="PS51208">
    <property type="entry name" value="AUTOTRANSPORTER"/>
    <property type="match status" value="1"/>
</dbReference>
<dbReference type="InterPro" id="IPR006315">
    <property type="entry name" value="OM_autotransptr_brl_dom"/>
</dbReference>
<dbReference type="InterPro" id="IPR005546">
    <property type="entry name" value="Autotransporte_beta"/>
</dbReference>
<sequence length="827" mass="86637">MQFTQPRLSIAVTLALGITATQHTQASDIVNRGIISNNSHGLTSQEDLLLFNAGTIVGRDGAGVYAQGNGNVDNKGRITGSLGEKGSPLNDGIRIGKVARISNAGTIESTHPLGSGLVIGNGSVTNGSSALISGKGYGILAKGGGTTHVTNSGTIQGARGIKFEGNFNDVVVNSGSIIGSGGGPTIDLGGGDDVLSLHSGSRIGGFIDGGQGYDRVVLNGAGSGTLRDTLRFEKLHVDSGTWTLLSRGDFSDGAEIAWGAKLINQGAITGQTLVKGEYTGQGYTHSLLVKGTLRVNRASGAASIGQDLTLSRGSKLIYGVDANGGSATVQVGGTANLGGATLLVNATGGRAPVNSQHTLLRAGNVEGTFGQVTTDLALMTPEVRYGKTEVGLSYRRNDVALESLAQSDNAKSVARHLEPLTRFGKVTTGIKGQAVSREEFFSDGMNKSIIRKRRSLDDDMDSDLELAMADVEEMDDVPAVGAALTTSNEATLTRALEQLASSHTANLGNATLSGASQVSSSMLSAMRQLGDPANRQTLSSTALATGDSSRNGANGRLWVQGLGNSGKFERSQSSQVLQQNTRGLLLGADWALDSEWRLGVLGGKSQTRLKGTDFGGDLDSWHLGAYALRQSGPLALRLGAVHSIHEGRTRRNVDFAGLSDRLKGNHRADSQQAFAELGYNLGSGNLHAEPFVNIGYQRYHHEGFKEKGGDTALNVKAQTQDNLSSTFGARLANQYTLDSGMRLTPHLSAGWKHLYGRTTHQTEQNLMALNDDSFKIKSSALDRDSLVLEAGLDLKLSPRQNLGVGYSGEVGGNSRKHGVMGQWALAF</sequence>
<dbReference type="SMART" id="SM00869">
    <property type="entry name" value="Autotransporter"/>
    <property type="match status" value="1"/>
</dbReference>
<dbReference type="SUPFAM" id="SSF103515">
    <property type="entry name" value="Autotransporter"/>
    <property type="match status" value="1"/>
</dbReference>
<dbReference type="Proteomes" id="UP000522864">
    <property type="component" value="Unassembled WGS sequence"/>
</dbReference>
<dbReference type="NCBIfam" id="TIGR01414">
    <property type="entry name" value="autotrans_barl"/>
    <property type="match status" value="1"/>
</dbReference>